<dbReference type="PANTHER" id="PTHR24148:SF64">
    <property type="entry name" value="HETEROKARYON INCOMPATIBILITY DOMAIN-CONTAINING PROTEIN"/>
    <property type="match status" value="1"/>
</dbReference>
<evidence type="ECO:0000313" key="3">
    <source>
        <dbReference type="EMBL" id="GAB1318455.1"/>
    </source>
</evidence>
<evidence type="ECO:0000313" key="4">
    <source>
        <dbReference type="Proteomes" id="UP001628179"/>
    </source>
</evidence>
<organism evidence="3 4">
    <name type="scientific">Madurella fahalii</name>
    <dbReference type="NCBI Taxonomy" id="1157608"/>
    <lineage>
        <taxon>Eukaryota</taxon>
        <taxon>Fungi</taxon>
        <taxon>Dikarya</taxon>
        <taxon>Ascomycota</taxon>
        <taxon>Pezizomycotina</taxon>
        <taxon>Sordariomycetes</taxon>
        <taxon>Sordariomycetidae</taxon>
        <taxon>Sordariales</taxon>
        <taxon>Sordariales incertae sedis</taxon>
        <taxon>Madurella</taxon>
    </lineage>
</organism>
<reference evidence="3 4" key="1">
    <citation type="submission" date="2024-09" db="EMBL/GenBank/DDBJ databases">
        <title>Itraconazole resistance in Madurella fahalii resulting from another homologue of gene encoding cytochrome P450 14-alpha sterol demethylase (CYP51).</title>
        <authorList>
            <person name="Yoshioka I."/>
            <person name="Fahal A.H."/>
            <person name="Kaneko S."/>
            <person name="Yaguchi T."/>
        </authorList>
    </citation>
    <scope>NUCLEOTIDE SEQUENCE [LARGE SCALE GENOMIC DNA]</scope>
    <source>
        <strain evidence="3 4">IFM 68171</strain>
    </source>
</reference>
<accession>A0ABQ0GL22</accession>
<dbReference type="Proteomes" id="UP001628179">
    <property type="component" value="Unassembled WGS sequence"/>
</dbReference>
<feature type="chain" id="PRO_5045668408" description="Heterokaryon incompatibility domain-containing protein" evidence="1">
    <location>
        <begin position="19"/>
        <end position="670"/>
    </location>
</feature>
<evidence type="ECO:0000259" key="2">
    <source>
        <dbReference type="Pfam" id="PF06985"/>
    </source>
</evidence>
<dbReference type="PANTHER" id="PTHR24148">
    <property type="entry name" value="ANKYRIN REPEAT DOMAIN-CONTAINING PROTEIN 39 HOMOLOG-RELATED"/>
    <property type="match status" value="1"/>
</dbReference>
<keyword evidence="1" id="KW-0732">Signal</keyword>
<dbReference type="EMBL" id="BAAFSV010000005">
    <property type="protein sequence ID" value="GAB1318455.1"/>
    <property type="molecule type" value="Genomic_DNA"/>
</dbReference>
<sequence>MIFFSLFILYLADPPLKPAFNAVICVIFPPKRVASSTFSPLPTTTQGATQEVPFIYQPITLPNEFRILVVEPGSLPDEVHCRIINVVKSWRTKYDALSYAWGDEHPTETIIVNGSRTSVRKNLHSALVNLRHPNRPRRLWVDALCINQADNEERADQVQKMSWIYSTAQNVVIWLGEQTSDVRGAFSVLESFDRMCNTLLYDNEEIYSLNWSPVFHLLRRPWFQRTWIIQEAVLAQTPVLACGLDTMPWKVLSDHAFRLRAIVPDDPPLHQALSAVDMINHGRRELHRKYKDQGRKKGTYVPDFRLLSTLYEIRGFQCGDKRDKVFGILSMVTNVGPEDKVLSPNYQVSVEDLYKAVAQWDIEKNASLEILSYCSGRKRAHPNLPSWVPDFSDLDEAKPIFIIQRLRANRGSNKGLENGNRPFFLQEDGKTVLLLSGKLVDSIAEVGPLIEHPQMAPFTGFETMIRDTDVVSLDEAAVLKRQTWLSECVRIASAADPDPPRKPESMPGFWRSPTFGMSPLQFSKFHKAMIIRSYTEKDTSLYNYADFLYRDIDSNHERHIRWSERDRISLDKTYRDRLHKRRFCATRTGRLGWVPGSAMKGDLVCLFSGAQVPIILRRVLVGEQDRFMVVGDAYIGELMPPPKTPQSLWEDLFGPTWPDVYTGGERLVLV</sequence>
<feature type="domain" description="Heterokaryon incompatibility" evidence="2">
    <location>
        <begin position="94"/>
        <end position="231"/>
    </location>
</feature>
<proteinExistence type="predicted"/>
<dbReference type="InterPro" id="IPR010730">
    <property type="entry name" value="HET"/>
</dbReference>
<dbReference type="Pfam" id="PF26639">
    <property type="entry name" value="Het-6_barrel"/>
    <property type="match status" value="1"/>
</dbReference>
<evidence type="ECO:0000256" key="1">
    <source>
        <dbReference type="SAM" id="SignalP"/>
    </source>
</evidence>
<dbReference type="InterPro" id="IPR052895">
    <property type="entry name" value="HetReg/Transcr_Mod"/>
</dbReference>
<gene>
    <name evidence="3" type="ORF">MFIFM68171_08665</name>
</gene>
<dbReference type="Pfam" id="PF06985">
    <property type="entry name" value="HET"/>
    <property type="match status" value="1"/>
</dbReference>
<dbReference type="RefSeq" id="XP_070920186.1">
    <property type="nucleotide sequence ID" value="XM_071064085.1"/>
</dbReference>
<name>A0ABQ0GL22_9PEZI</name>
<keyword evidence="4" id="KW-1185">Reference proteome</keyword>
<protein>
    <recommendedName>
        <fullName evidence="2">Heterokaryon incompatibility domain-containing protein</fullName>
    </recommendedName>
</protein>
<feature type="signal peptide" evidence="1">
    <location>
        <begin position="1"/>
        <end position="18"/>
    </location>
</feature>
<comment type="caution">
    <text evidence="3">The sequence shown here is derived from an EMBL/GenBank/DDBJ whole genome shotgun (WGS) entry which is preliminary data.</text>
</comment>
<dbReference type="GeneID" id="98179408"/>